<evidence type="ECO:0000256" key="11">
    <source>
        <dbReference type="RuleBase" id="RU003985"/>
    </source>
</evidence>
<sequence length="390" mass="41100">MAMASSLSSNPMSIPNRSSVLSSPRFLAISKPSLVSTTNARVSSPCTSLSRLRISCEAVSVKAAPTNIEGLNIAKDVSQLIGNTPMVYLNSIVKGSVANIAAKLEIMEPCCSVKDRIGNSMISDAEEKGLITPGKTTLVEPTSGNTGIGLAFIAAAKGYKLILTMPASMSIERRVLFRAFGAELVLTESAKGMKGAVAKAEEILKKTPDSYMLQQFDNPANPKIHYETTGPEIWQDTSGKVDIFIAGIGTGGTISGAGRYLKEKNPNIKVIGIEPTESNILSGGKPGPHKIQGIGAGFVPRNLNMEVVDEIIEISSDEAVETAKQLALQEGLLVGISSGAAAAAAIKVAKRPENAGKLIAVVFPSFGERYLSSVLFQSIRSEVENLQPEP</sequence>
<keyword evidence="14" id="KW-1185">Reference proteome</keyword>
<keyword evidence="4 11" id="KW-0028">Amino-acid biosynthesis</keyword>
<comment type="similarity">
    <text evidence="2 11">Belongs to the cysteine synthase/cystathionine beta-synthase family.</text>
</comment>
<dbReference type="NCBIfam" id="TIGR01139">
    <property type="entry name" value="cysK"/>
    <property type="match status" value="1"/>
</dbReference>
<dbReference type="FunFam" id="3.40.50.1100:FF:000006">
    <property type="entry name" value="Cysteine synthase"/>
    <property type="match status" value="1"/>
</dbReference>
<feature type="binding site" evidence="9">
    <location>
        <position position="145"/>
    </location>
    <ligand>
        <name>pyridoxal 5'-phosphate</name>
        <dbReference type="ChEBI" id="CHEBI:597326"/>
    </ligand>
</feature>
<evidence type="ECO:0000259" key="12">
    <source>
        <dbReference type="Pfam" id="PF00291"/>
    </source>
</evidence>
<feature type="binding site" evidence="9">
    <location>
        <begin position="249"/>
        <end position="253"/>
    </location>
    <ligand>
        <name>pyridoxal 5'-phosphate</name>
        <dbReference type="ChEBI" id="CHEBI:597326"/>
    </ligand>
</feature>
<evidence type="ECO:0000313" key="14">
    <source>
        <dbReference type="Proteomes" id="UP001210211"/>
    </source>
</evidence>
<evidence type="ECO:0000256" key="2">
    <source>
        <dbReference type="ARBA" id="ARBA00007103"/>
    </source>
</evidence>
<feature type="domain" description="Tryptophan synthase beta chain-like PALP" evidence="12">
    <location>
        <begin position="77"/>
        <end position="364"/>
    </location>
</feature>
<feature type="modified residue" description="N6-(pyridoxal phosphate)lysine" evidence="10">
    <location>
        <position position="114"/>
    </location>
</feature>
<name>A0AAD6EPY9_9POAL</name>
<dbReference type="SUPFAM" id="SSF53686">
    <property type="entry name" value="Tryptophan synthase beta subunit-like PLP-dependent enzymes"/>
    <property type="match status" value="1"/>
</dbReference>
<dbReference type="NCBIfam" id="TIGR01136">
    <property type="entry name" value="cysKM"/>
    <property type="match status" value="1"/>
</dbReference>
<dbReference type="InterPro" id="IPR005859">
    <property type="entry name" value="CysK"/>
</dbReference>
<evidence type="ECO:0000313" key="13">
    <source>
        <dbReference type="EMBL" id="KAJ3696821.1"/>
    </source>
</evidence>
<evidence type="ECO:0000256" key="7">
    <source>
        <dbReference type="ARBA" id="ARBA00023192"/>
    </source>
</evidence>
<keyword evidence="5 11" id="KW-0808">Transferase</keyword>
<dbReference type="InterPro" id="IPR036052">
    <property type="entry name" value="TrpB-like_PALP_sf"/>
</dbReference>
<dbReference type="AlphaFoldDB" id="A0AAD6EPY9"/>
<evidence type="ECO:0000256" key="8">
    <source>
        <dbReference type="ARBA" id="ARBA00029440"/>
    </source>
</evidence>
<dbReference type="GO" id="GO:0006535">
    <property type="term" value="P:cysteine biosynthetic process from serine"/>
    <property type="evidence" value="ECO:0007669"/>
    <property type="project" value="UniProtKB-UniRule"/>
</dbReference>
<dbReference type="InterPro" id="IPR005856">
    <property type="entry name" value="Cys_synth"/>
</dbReference>
<accession>A0AAD6EPY9</accession>
<gene>
    <name evidence="13" type="ORF">LUZ61_000526</name>
</gene>
<comment type="pathway">
    <text evidence="8">Amino-acid biosynthesis.</text>
</comment>
<evidence type="ECO:0000256" key="6">
    <source>
        <dbReference type="ARBA" id="ARBA00022898"/>
    </source>
</evidence>
<dbReference type="Gene3D" id="3.40.50.1100">
    <property type="match status" value="2"/>
</dbReference>
<keyword evidence="6 9" id="KW-0663">Pyridoxal phosphate</keyword>
<evidence type="ECO:0000256" key="4">
    <source>
        <dbReference type="ARBA" id="ARBA00022605"/>
    </source>
</evidence>
<dbReference type="CDD" id="cd01561">
    <property type="entry name" value="CBS_like"/>
    <property type="match status" value="1"/>
</dbReference>
<comment type="cofactor">
    <cofactor evidence="1 9 11">
        <name>pyridoxal 5'-phosphate</name>
        <dbReference type="ChEBI" id="CHEBI:597326"/>
    </cofactor>
</comment>
<dbReference type="PROSITE" id="PS00901">
    <property type="entry name" value="CYS_SYNTHASE"/>
    <property type="match status" value="1"/>
</dbReference>
<dbReference type="EC" id="2.5.1.47" evidence="11"/>
<dbReference type="FunFam" id="3.40.50.1100:FF:000130">
    <property type="entry name" value="Cysteine synthase"/>
    <property type="match status" value="1"/>
</dbReference>
<comment type="catalytic activity">
    <reaction evidence="11">
        <text>O-acetyl-L-serine + hydrogen sulfide = L-cysteine + acetate</text>
        <dbReference type="Rhea" id="RHEA:14829"/>
        <dbReference type="ChEBI" id="CHEBI:29919"/>
        <dbReference type="ChEBI" id="CHEBI:30089"/>
        <dbReference type="ChEBI" id="CHEBI:35235"/>
        <dbReference type="ChEBI" id="CHEBI:58340"/>
        <dbReference type="EC" id="2.5.1.47"/>
    </reaction>
</comment>
<organism evidence="13 14">
    <name type="scientific">Rhynchospora tenuis</name>
    <dbReference type="NCBI Taxonomy" id="198213"/>
    <lineage>
        <taxon>Eukaryota</taxon>
        <taxon>Viridiplantae</taxon>
        <taxon>Streptophyta</taxon>
        <taxon>Embryophyta</taxon>
        <taxon>Tracheophyta</taxon>
        <taxon>Spermatophyta</taxon>
        <taxon>Magnoliopsida</taxon>
        <taxon>Liliopsida</taxon>
        <taxon>Poales</taxon>
        <taxon>Cyperaceae</taxon>
        <taxon>Cyperoideae</taxon>
        <taxon>Rhynchosporeae</taxon>
        <taxon>Rhynchospora</taxon>
    </lineage>
</organism>
<dbReference type="EMBL" id="JAMRDG010000001">
    <property type="protein sequence ID" value="KAJ3696821.1"/>
    <property type="molecule type" value="Genomic_DNA"/>
</dbReference>
<proteinExistence type="inferred from homology"/>
<comment type="caution">
    <text evidence="13">The sequence shown here is derived from an EMBL/GenBank/DDBJ whole genome shotgun (WGS) entry which is preliminary data.</text>
</comment>
<evidence type="ECO:0000256" key="3">
    <source>
        <dbReference type="ARBA" id="ARBA00019371"/>
    </source>
</evidence>
<dbReference type="InterPro" id="IPR001926">
    <property type="entry name" value="TrpB-like_PALP"/>
</dbReference>
<evidence type="ECO:0000256" key="5">
    <source>
        <dbReference type="ARBA" id="ARBA00022679"/>
    </source>
</evidence>
<feature type="binding site" evidence="9">
    <location>
        <position position="337"/>
    </location>
    <ligand>
        <name>pyridoxal 5'-phosphate</name>
        <dbReference type="ChEBI" id="CHEBI:597326"/>
    </ligand>
</feature>
<evidence type="ECO:0000256" key="9">
    <source>
        <dbReference type="PIRSR" id="PIRSR605856-50"/>
    </source>
</evidence>
<evidence type="ECO:0000256" key="1">
    <source>
        <dbReference type="ARBA" id="ARBA00001933"/>
    </source>
</evidence>
<dbReference type="InterPro" id="IPR001216">
    <property type="entry name" value="P-phosphate_BS"/>
</dbReference>
<dbReference type="GO" id="GO:0004124">
    <property type="term" value="F:cysteine synthase activity"/>
    <property type="evidence" value="ECO:0007669"/>
    <property type="project" value="UniProtKB-UniRule"/>
</dbReference>
<protein>
    <recommendedName>
        <fullName evidence="3 11">Cysteine synthase</fullName>
        <ecNumber evidence="11">2.5.1.47</ecNumber>
    </recommendedName>
</protein>
<reference evidence="13 14" key="1">
    <citation type="journal article" date="2022" name="Cell">
        <title>Repeat-based holocentromeres influence genome architecture and karyotype evolution.</title>
        <authorList>
            <person name="Hofstatter P.G."/>
            <person name="Thangavel G."/>
            <person name="Lux T."/>
            <person name="Neumann P."/>
            <person name="Vondrak T."/>
            <person name="Novak P."/>
            <person name="Zhang M."/>
            <person name="Costa L."/>
            <person name="Castellani M."/>
            <person name="Scott A."/>
            <person name="Toegelov H."/>
            <person name="Fuchs J."/>
            <person name="Mata-Sucre Y."/>
            <person name="Dias Y."/>
            <person name="Vanzela A.L.L."/>
            <person name="Huettel B."/>
            <person name="Almeida C.C.S."/>
            <person name="Simkova H."/>
            <person name="Souza G."/>
            <person name="Pedrosa-Harand A."/>
            <person name="Macas J."/>
            <person name="Mayer K.F.X."/>
            <person name="Houben A."/>
            <person name="Marques A."/>
        </authorList>
    </citation>
    <scope>NUCLEOTIDE SEQUENCE [LARGE SCALE GENOMIC DNA]</scope>
    <source>
        <strain evidence="13">RhyTen1mFocal</strain>
    </source>
</reference>
<dbReference type="Proteomes" id="UP001210211">
    <property type="component" value="Unassembled WGS sequence"/>
</dbReference>
<dbReference type="InterPro" id="IPR050214">
    <property type="entry name" value="Cys_Synth/Cystath_Beta-Synth"/>
</dbReference>
<keyword evidence="7 11" id="KW-0198">Cysteine biosynthesis</keyword>
<evidence type="ECO:0000256" key="10">
    <source>
        <dbReference type="PIRSR" id="PIRSR605856-51"/>
    </source>
</evidence>
<dbReference type="Pfam" id="PF00291">
    <property type="entry name" value="PALP"/>
    <property type="match status" value="1"/>
</dbReference>
<dbReference type="PANTHER" id="PTHR10314">
    <property type="entry name" value="CYSTATHIONINE BETA-SYNTHASE"/>
    <property type="match status" value="1"/>
</dbReference>